<dbReference type="InterPro" id="IPR002781">
    <property type="entry name" value="TM_pro_TauE-like"/>
</dbReference>
<accession>A0A4R3YMD1</accession>
<dbReference type="OrthoDB" id="3431260at2"/>
<keyword evidence="4 6" id="KW-1133">Transmembrane helix</keyword>
<dbReference type="Proteomes" id="UP000295719">
    <property type="component" value="Unassembled WGS sequence"/>
</dbReference>
<protein>
    <recommendedName>
        <fullName evidence="6">Probable membrane transporter protein</fullName>
    </recommendedName>
</protein>
<gene>
    <name evidence="7" type="ORF">EDC52_11197</name>
</gene>
<evidence type="ECO:0000313" key="8">
    <source>
        <dbReference type="Proteomes" id="UP000295719"/>
    </source>
</evidence>
<feature type="transmembrane region" description="Helical" evidence="6">
    <location>
        <begin position="52"/>
        <end position="70"/>
    </location>
</feature>
<feature type="transmembrane region" description="Helical" evidence="6">
    <location>
        <begin position="82"/>
        <end position="102"/>
    </location>
</feature>
<evidence type="ECO:0000256" key="5">
    <source>
        <dbReference type="ARBA" id="ARBA00023136"/>
    </source>
</evidence>
<feature type="transmembrane region" description="Helical" evidence="6">
    <location>
        <begin position="108"/>
        <end position="126"/>
    </location>
</feature>
<feature type="transmembrane region" description="Helical" evidence="6">
    <location>
        <begin position="179"/>
        <end position="204"/>
    </location>
</feature>
<comment type="caution">
    <text evidence="7">The sequence shown here is derived from an EMBL/GenBank/DDBJ whole genome shotgun (WGS) entry which is preliminary data.</text>
</comment>
<feature type="transmembrane region" description="Helical" evidence="6">
    <location>
        <begin position="7"/>
        <end position="32"/>
    </location>
</feature>
<proteinExistence type="inferred from homology"/>
<comment type="similarity">
    <text evidence="2 6">Belongs to the 4-toluene sulfonate uptake permease (TSUP) (TC 2.A.102) family.</text>
</comment>
<organism evidence="7 8">
    <name type="scientific">Biostraticola tofi</name>
    <dbReference type="NCBI Taxonomy" id="466109"/>
    <lineage>
        <taxon>Bacteria</taxon>
        <taxon>Pseudomonadati</taxon>
        <taxon>Pseudomonadota</taxon>
        <taxon>Gammaproteobacteria</taxon>
        <taxon>Enterobacterales</taxon>
        <taxon>Bruguierivoracaceae</taxon>
        <taxon>Biostraticola</taxon>
    </lineage>
</organism>
<feature type="transmembrane region" description="Helical" evidence="6">
    <location>
        <begin position="147"/>
        <end position="167"/>
    </location>
</feature>
<dbReference type="GO" id="GO:0005886">
    <property type="term" value="C:plasma membrane"/>
    <property type="evidence" value="ECO:0007669"/>
    <property type="project" value="UniProtKB-SubCell"/>
</dbReference>
<sequence>MTLWLAGFGLVSGVTTYLFGFGGGFFTVPLIYILLMTSGESLDITYQNAMQIAVATSLCVMFFSSVLATRRHYYAGRLSYQTIRPFMGALAVGAVAGAVSALSVNGQWIRGFFIVYLLITIIDCCFRPGFIAKATVTAMGPKRSTDAVAGAIIGFVAAFLGVGGSVMTVPLMRRRGFPMAVSAAMASAFTLPVAAAGLLTFMLFSSTKSTGTASGYIGYIWYHAAIILLLSSWLGMRIAEPLLSRISDSWHARLYPFLLVAVLILMSVPLPS</sequence>
<evidence type="ECO:0000256" key="1">
    <source>
        <dbReference type="ARBA" id="ARBA00004141"/>
    </source>
</evidence>
<keyword evidence="6" id="KW-1003">Cell membrane</keyword>
<name>A0A4R3YMD1_9GAMM</name>
<evidence type="ECO:0000256" key="3">
    <source>
        <dbReference type="ARBA" id="ARBA00022692"/>
    </source>
</evidence>
<dbReference type="PANTHER" id="PTHR43701">
    <property type="entry name" value="MEMBRANE TRANSPORTER PROTEIN MJ0441-RELATED"/>
    <property type="match status" value="1"/>
</dbReference>
<dbReference type="RefSeq" id="WP_131867220.1">
    <property type="nucleotide sequence ID" value="NZ_SMCR01000011.1"/>
</dbReference>
<keyword evidence="3 6" id="KW-0812">Transmembrane</keyword>
<feature type="transmembrane region" description="Helical" evidence="6">
    <location>
        <begin position="254"/>
        <end position="271"/>
    </location>
</feature>
<feature type="transmembrane region" description="Helical" evidence="6">
    <location>
        <begin position="216"/>
        <end position="234"/>
    </location>
</feature>
<dbReference type="Pfam" id="PF01925">
    <property type="entry name" value="TauE"/>
    <property type="match status" value="1"/>
</dbReference>
<dbReference type="AlphaFoldDB" id="A0A4R3YMD1"/>
<evidence type="ECO:0000256" key="2">
    <source>
        <dbReference type="ARBA" id="ARBA00009142"/>
    </source>
</evidence>
<evidence type="ECO:0000256" key="6">
    <source>
        <dbReference type="RuleBase" id="RU363041"/>
    </source>
</evidence>
<dbReference type="InterPro" id="IPR051598">
    <property type="entry name" value="TSUP/Inactive_protease-like"/>
</dbReference>
<keyword evidence="8" id="KW-1185">Reference proteome</keyword>
<evidence type="ECO:0000256" key="4">
    <source>
        <dbReference type="ARBA" id="ARBA00022989"/>
    </source>
</evidence>
<dbReference type="PANTHER" id="PTHR43701:SF2">
    <property type="entry name" value="MEMBRANE TRANSPORTER PROTEIN YJNA-RELATED"/>
    <property type="match status" value="1"/>
</dbReference>
<comment type="subcellular location">
    <subcellularLocation>
        <location evidence="6">Cell membrane</location>
        <topology evidence="6">Multi-pass membrane protein</topology>
    </subcellularLocation>
    <subcellularLocation>
        <location evidence="1">Membrane</location>
        <topology evidence="1">Multi-pass membrane protein</topology>
    </subcellularLocation>
</comment>
<evidence type="ECO:0000313" key="7">
    <source>
        <dbReference type="EMBL" id="TCV92648.1"/>
    </source>
</evidence>
<dbReference type="EMBL" id="SMCR01000011">
    <property type="protein sequence ID" value="TCV92648.1"/>
    <property type="molecule type" value="Genomic_DNA"/>
</dbReference>
<keyword evidence="5 6" id="KW-0472">Membrane</keyword>
<reference evidence="7 8" key="1">
    <citation type="submission" date="2019-03" db="EMBL/GenBank/DDBJ databases">
        <title>Genomic Encyclopedia of Type Strains, Phase IV (KMG-IV): sequencing the most valuable type-strain genomes for metagenomic binning, comparative biology and taxonomic classification.</title>
        <authorList>
            <person name="Goeker M."/>
        </authorList>
    </citation>
    <scope>NUCLEOTIDE SEQUENCE [LARGE SCALE GENOMIC DNA]</scope>
    <source>
        <strain evidence="7 8">DSM 19580</strain>
    </source>
</reference>